<evidence type="ECO:0000313" key="1">
    <source>
        <dbReference type="EMBL" id="CDR34711.1"/>
    </source>
</evidence>
<dbReference type="PROSITE" id="PS51257">
    <property type="entry name" value="PROKAR_LIPOPROTEIN"/>
    <property type="match status" value="1"/>
</dbReference>
<protein>
    <submittedName>
        <fullName evidence="1">Uncharacterized protein</fullName>
    </submittedName>
</protein>
<organism evidence="1 2">
    <name type="scientific">Candidatus Criblamydia sequanensis CRIB-18</name>
    <dbReference type="NCBI Taxonomy" id="1437425"/>
    <lineage>
        <taxon>Bacteria</taxon>
        <taxon>Pseudomonadati</taxon>
        <taxon>Chlamydiota</taxon>
        <taxon>Chlamydiia</taxon>
        <taxon>Parachlamydiales</taxon>
        <taxon>Candidatus Criblamydiaceae</taxon>
        <taxon>Candidatus Criblamydia</taxon>
    </lineage>
</organism>
<evidence type="ECO:0000313" key="2">
    <source>
        <dbReference type="Proteomes" id="UP000031552"/>
    </source>
</evidence>
<dbReference type="STRING" id="1437425.CSEC_1904"/>
<reference evidence="1" key="1">
    <citation type="submission" date="2013-12" db="EMBL/GenBank/DDBJ databases">
        <authorList>
            <person name="Linke B."/>
        </authorList>
    </citation>
    <scope>NUCLEOTIDE SEQUENCE [LARGE SCALE GENOMIC DNA]</scope>
    <source>
        <strain evidence="1">CRIB-18</strain>
    </source>
</reference>
<gene>
    <name evidence="1" type="ORF">CSEC_1904</name>
</gene>
<dbReference type="Proteomes" id="UP000031552">
    <property type="component" value="Unassembled WGS sequence"/>
</dbReference>
<name>A0A090D0A1_9BACT</name>
<dbReference type="RefSeq" id="WP_041018257.1">
    <property type="nucleotide sequence ID" value="NZ_CCEJ010000009.1"/>
</dbReference>
<comment type="caution">
    <text evidence="1">The sequence shown here is derived from an EMBL/GenBank/DDBJ whole genome shotgun (WGS) entry which is preliminary data.</text>
</comment>
<proteinExistence type="predicted"/>
<dbReference type="AlphaFoldDB" id="A0A090D0A1"/>
<sequence length="181" mass="21202">MSRYFWKISQLLIIFSLFACHRNDVKRKEELFILDRIVAEHSQAMFAKYGLSKWSYYTFNGDCGITAVNVGMEILGPKDINYAKKLILEASKDLLSRLLKEPILQQVFVDKKINLNAVSYNILFKSKKRDQWVCHDLKDWKNQLNMVRLRNGELLYTAKGVEFDSGNSFTEKIDTLDYLEE</sequence>
<keyword evidence="2" id="KW-1185">Reference proteome</keyword>
<accession>A0A090D0A1</accession>
<reference evidence="1" key="2">
    <citation type="submission" date="2014-09" db="EMBL/GenBank/DDBJ databases">
        <title>Criblamydia sequanensis harbors a mega-plasmid encoding arsenite resistance.</title>
        <authorList>
            <person name="Bertelli C."/>
            <person name="Goesmann A."/>
            <person name="Greub G."/>
        </authorList>
    </citation>
    <scope>NUCLEOTIDE SEQUENCE [LARGE SCALE GENOMIC DNA]</scope>
    <source>
        <strain evidence="1">CRIB-18</strain>
    </source>
</reference>
<dbReference type="EMBL" id="CCEJ010000009">
    <property type="protein sequence ID" value="CDR34711.1"/>
    <property type="molecule type" value="Genomic_DNA"/>
</dbReference>